<feature type="region of interest" description="Disordered" evidence="2">
    <location>
        <begin position="687"/>
        <end position="731"/>
    </location>
</feature>
<gene>
    <name evidence="3" type="ORF">B4U79_08661</name>
</gene>
<dbReference type="EMBL" id="NCKU01004980">
    <property type="protein sequence ID" value="RWS05163.1"/>
    <property type="molecule type" value="Genomic_DNA"/>
</dbReference>
<proteinExistence type="predicted"/>
<dbReference type="STRING" id="1965070.A0A443QQ17"/>
<name>A0A443QQ17_9ACAR</name>
<keyword evidence="1" id="KW-0193">Cuticle</keyword>
<evidence type="ECO:0000313" key="3">
    <source>
        <dbReference type="EMBL" id="RWS05163.1"/>
    </source>
</evidence>
<protein>
    <submittedName>
        <fullName evidence="3">Cell wall protein IFF6-like protein</fullName>
    </submittedName>
</protein>
<reference evidence="3 4" key="1">
    <citation type="journal article" date="2018" name="Gigascience">
        <title>Genomes of trombidid mites reveal novel predicted allergens and laterally-transferred genes associated with secondary metabolism.</title>
        <authorList>
            <person name="Dong X."/>
            <person name="Chaisiri K."/>
            <person name="Xia D."/>
            <person name="Armstrong S.D."/>
            <person name="Fang Y."/>
            <person name="Donnelly M.J."/>
            <person name="Kadowaki T."/>
            <person name="McGarry J.W."/>
            <person name="Darby A.C."/>
            <person name="Makepeace B.L."/>
        </authorList>
    </citation>
    <scope>NUCLEOTIDE SEQUENCE [LARGE SCALE GENOMIC DNA]</scope>
    <source>
        <strain evidence="3">UoL-WK</strain>
    </source>
</reference>
<dbReference type="GO" id="GO:0062129">
    <property type="term" value="C:chitin-based extracellular matrix"/>
    <property type="evidence" value="ECO:0007669"/>
    <property type="project" value="TreeGrafter"/>
</dbReference>
<comment type="caution">
    <text evidence="3">The sequence shown here is derived from an EMBL/GenBank/DDBJ whole genome shotgun (WGS) entry which is preliminary data.</text>
</comment>
<dbReference type="PANTHER" id="PTHR10380">
    <property type="entry name" value="CUTICLE PROTEIN"/>
    <property type="match status" value="1"/>
</dbReference>
<organism evidence="3 4">
    <name type="scientific">Dinothrombium tinctorium</name>
    <dbReference type="NCBI Taxonomy" id="1965070"/>
    <lineage>
        <taxon>Eukaryota</taxon>
        <taxon>Metazoa</taxon>
        <taxon>Ecdysozoa</taxon>
        <taxon>Arthropoda</taxon>
        <taxon>Chelicerata</taxon>
        <taxon>Arachnida</taxon>
        <taxon>Acari</taxon>
        <taxon>Acariformes</taxon>
        <taxon>Trombidiformes</taxon>
        <taxon>Prostigmata</taxon>
        <taxon>Anystina</taxon>
        <taxon>Parasitengona</taxon>
        <taxon>Trombidioidea</taxon>
        <taxon>Trombidiidae</taxon>
        <taxon>Dinothrombium</taxon>
    </lineage>
</organism>
<dbReference type="PROSITE" id="PS51155">
    <property type="entry name" value="CHIT_BIND_RR_2"/>
    <property type="match status" value="1"/>
</dbReference>
<dbReference type="GO" id="GO:0008010">
    <property type="term" value="F:structural constituent of chitin-based larval cuticle"/>
    <property type="evidence" value="ECO:0007669"/>
    <property type="project" value="TreeGrafter"/>
</dbReference>
<dbReference type="Pfam" id="PF00379">
    <property type="entry name" value="Chitin_bind_4"/>
    <property type="match status" value="1"/>
</dbReference>
<feature type="compositionally biased region" description="Polar residues" evidence="2">
    <location>
        <begin position="162"/>
        <end position="174"/>
    </location>
</feature>
<dbReference type="AlphaFoldDB" id="A0A443QQ17"/>
<evidence type="ECO:0000256" key="2">
    <source>
        <dbReference type="SAM" id="MobiDB-lite"/>
    </source>
</evidence>
<dbReference type="OrthoDB" id="6436078at2759"/>
<evidence type="ECO:0000256" key="1">
    <source>
        <dbReference type="PROSITE-ProRule" id="PRU00497"/>
    </source>
</evidence>
<sequence length="799" mass="91324">MFLAYVLFINILIITAAFGLNYYFVIGSNGTQTYQFGYDTTQQDGAPRLMREEGRLSDGTVIGRYGYTDPFGVFRVVKYAAGPNGYYAFEDVGGASSSEPLFFKATARQKEALAEQAKSLIHQIATKFNPPLYHPEAHLTESDKPVTKLDSDFQKLVFNAQNSAKHSHQSNSSELIKHGENENTKSSNLNEEKTKEIDLDELEEKSKKINREEDILKELESERLTVKPSVHSTPHVLNKSESIHRHSWIIHPIVPSLSDTQSFLNLNNFDPKYDKPKKAIEEETLAVNNASKNENTSSLINGPILNRTLSRTEEIQLEKKTVLVAETRDERIALPVSEESRRKFVLPKSLIEEQKDLSSIESQKSSRNIEENHEINEDDNIDLSSFGTRLTREKRIQNLKSIFSSLIKQNATNSKRMQPNAETIIEDLKNSKYLKNETETIPRKVERKGFILTTNERNNYVKAKDGSTSSLLVAPTIKSILKLTTSTNFDFDETKFPETRLRDSEEISSGITAEFITSNPTQKPSEQTTTNKEFDRYETTTVTNVPLVNEEQTFTTLPPESSTLATEFIETTTEFSPMPVFEESFSTVKPETMTTDSFPSTKSELTTKSFQIKKWSRINENPISSDLDFYYDKAGIESPESENNMRRRVVKVWFRKKEIFSPRLREFEQKPQRKAKIFQIGEKQINKQKNSMRSFETSSPTKENLAKEKLKSESERKSKEESGKNKTQVTSFETHHNNLKHGTLYVPPLGLLSLFDSSRRELQSLRSEKFSKQTNANFYIPPIPVIRNRFANPFESVSK</sequence>
<dbReference type="InterPro" id="IPR050468">
    <property type="entry name" value="Cuticle_Struct_Prot"/>
</dbReference>
<feature type="region of interest" description="Disordered" evidence="2">
    <location>
        <begin position="162"/>
        <end position="193"/>
    </location>
</feature>
<evidence type="ECO:0000313" key="4">
    <source>
        <dbReference type="Proteomes" id="UP000285301"/>
    </source>
</evidence>
<keyword evidence="4" id="KW-1185">Reference proteome</keyword>
<feature type="compositionally biased region" description="Polar residues" evidence="2">
    <location>
        <begin position="687"/>
        <end position="701"/>
    </location>
</feature>
<feature type="compositionally biased region" description="Basic and acidic residues" evidence="2">
    <location>
        <begin position="704"/>
        <end position="724"/>
    </location>
</feature>
<dbReference type="InterPro" id="IPR000618">
    <property type="entry name" value="Insect_cuticle"/>
</dbReference>
<accession>A0A443QQ17</accession>
<dbReference type="Proteomes" id="UP000285301">
    <property type="component" value="Unassembled WGS sequence"/>
</dbReference>